<proteinExistence type="predicted"/>
<name>A0A2Z7BU55_9LAMI</name>
<gene>
    <name evidence="1" type="ORF">F511_19022</name>
</gene>
<dbReference type="AlphaFoldDB" id="A0A2Z7BU55"/>
<protein>
    <submittedName>
        <fullName evidence="1">Uncharacterized protein</fullName>
    </submittedName>
</protein>
<accession>A0A2Z7BU55</accession>
<sequence>MDRIRRTVGDSTVEVLLPHKIGIVAAGHEVIKACLSYGCVDEIRVDQNENCET</sequence>
<reference evidence="1 2" key="1">
    <citation type="journal article" date="2015" name="Proc. Natl. Acad. Sci. U.S.A.">
        <title>The resurrection genome of Boea hygrometrica: A blueprint for survival of dehydration.</title>
        <authorList>
            <person name="Xiao L."/>
            <person name="Yang G."/>
            <person name="Zhang L."/>
            <person name="Yang X."/>
            <person name="Zhao S."/>
            <person name="Ji Z."/>
            <person name="Zhou Q."/>
            <person name="Hu M."/>
            <person name="Wang Y."/>
            <person name="Chen M."/>
            <person name="Xu Y."/>
            <person name="Jin H."/>
            <person name="Xiao X."/>
            <person name="Hu G."/>
            <person name="Bao F."/>
            <person name="Hu Y."/>
            <person name="Wan P."/>
            <person name="Li L."/>
            <person name="Deng X."/>
            <person name="Kuang T."/>
            <person name="Xiang C."/>
            <person name="Zhu J.K."/>
            <person name="Oliver M.J."/>
            <person name="He Y."/>
        </authorList>
    </citation>
    <scope>NUCLEOTIDE SEQUENCE [LARGE SCALE GENOMIC DNA]</scope>
    <source>
        <strain evidence="2">cv. XS01</strain>
    </source>
</reference>
<evidence type="ECO:0000313" key="1">
    <source>
        <dbReference type="EMBL" id="KZV35625.1"/>
    </source>
</evidence>
<organism evidence="1 2">
    <name type="scientific">Dorcoceras hygrometricum</name>
    <dbReference type="NCBI Taxonomy" id="472368"/>
    <lineage>
        <taxon>Eukaryota</taxon>
        <taxon>Viridiplantae</taxon>
        <taxon>Streptophyta</taxon>
        <taxon>Embryophyta</taxon>
        <taxon>Tracheophyta</taxon>
        <taxon>Spermatophyta</taxon>
        <taxon>Magnoliopsida</taxon>
        <taxon>eudicotyledons</taxon>
        <taxon>Gunneridae</taxon>
        <taxon>Pentapetalae</taxon>
        <taxon>asterids</taxon>
        <taxon>lamiids</taxon>
        <taxon>Lamiales</taxon>
        <taxon>Gesneriaceae</taxon>
        <taxon>Didymocarpoideae</taxon>
        <taxon>Trichosporeae</taxon>
        <taxon>Loxocarpinae</taxon>
        <taxon>Dorcoceras</taxon>
    </lineage>
</organism>
<evidence type="ECO:0000313" key="2">
    <source>
        <dbReference type="Proteomes" id="UP000250235"/>
    </source>
</evidence>
<dbReference type="EMBL" id="KV004528">
    <property type="protein sequence ID" value="KZV35625.1"/>
    <property type="molecule type" value="Genomic_DNA"/>
</dbReference>
<keyword evidence="2" id="KW-1185">Reference proteome</keyword>
<dbReference type="Proteomes" id="UP000250235">
    <property type="component" value="Unassembled WGS sequence"/>
</dbReference>